<gene>
    <name evidence="5" type="ORF">ABB26_13370</name>
</gene>
<dbReference type="InterPro" id="IPR013785">
    <property type="entry name" value="Aldolase_TIM"/>
</dbReference>
<sequence length="300" mass="32468">MSKSMWQGVIPALTTPFAADGEVDHAFLAKHAKWQIEAGCIGVVPLGSLGESATLSFDEKVAIVRTLVKALGDTAPVIPGIGSLSTDEAVRLAKACEAEGARGLMVLPPYAYSTDWKEMSAHFRAIATATKLPILLYNNPIAYKTDFTAAQIAELANDLPQIEAIKESSGDIRRLADIQALIGDRLVLMTGIDDAIVEGLAMGVTGWIAGQVNAFPHESVALFERARDGGYDAVKDLYSWFLPLLRLDTVPKFVQLIKLTQQCVDWGDERVRAPRLVVEGAERDAALKVIEDAIKSRPEL</sequence>
<dbReference type="PATRIC" id="fig|405444.3.peg.1774"/>
<dbReference type="STRING" id="405444.ABB26_13370"/>
<keyword evidence="6" id="KW-1185">Reference proteome</keyword>
<dbReference type="PRINTS" id="PR00146">
    <property type="entry name" value="DHPICSNTHASE"/>
</dbReference>
<accession>A0A0R0CAP5</accession>
<dbReference type="Pfam" id="PF00701">
    <property type="entry name" value="DHDPS"/>
    <property type="match status" value="1"/>
</dbReference>
<dbReference type="CDD" id="cd00408">
    <property type="entry name" value="DHDPS-like"/>
    <property type="match status" value="1"/>
</dbReference>
<comment type="caution">
    <text evidence="5">The sequence shown here is derived from an EMBL/GenBank/DDBJ whole genome shotgun (WGS) entry which is preliminary data.</text>
</comment>
<dbReference type="AlphaFoldDB" id="A0A0R0CAP5"/>
<dbReference type="PIRSF" id="PIRSF001365">
    <property type="entry name" value="DHDPS"/>
    <property type="match status" value="1"/>
</dbReference>
<organism evidence="5 6">
    <name type="scientific">Stenotrophomonas humi</name>
    <dbReference type="NCBI Taxonomy" id="405444"/>
    <lineage>
        <taxon>Bacteria</taxon>
        <taxon>Pseudomonadati</taxon>
        <taxon>Pseudomonadota</taxon>
        <taxon>Gammaproteobacteria</taxon>
        <taxon>Lysobacterales</taxon>
        <taxon>Lysobacteraceae</taxon>
        <taxon>Stenotrophomonas</taxon>
    </lineage>
</organism>
<feature type="active site" description="Schiff-base intermediate with substrate" evidence="3">
    <location>
        <position position="166"/>
    </location>
</feature>
<dbReference type="RefSeq" id="WP_057634922.1">
    <property type="nucleotide sequence ID" value="NZ_LDJI01000025.1"/>
</dbReference>
<dbReference type="SMART" id="SM01130">
    <property type="entry name" value="DHDPS"/>
    <property type="match status" value="1"/>
</dbReference>
<evidence type="ECO:0000256" key="2">
    <source>
        <dbReference type="PIRNR" id="PIRNR001365"/>
    </source>
</evidence>
<protein>
    <submittedName>
        <fullName evidence="5">Dihydrodipicolinate synthetase</fullName>
    </submittedName>
</protein>
<evidence type="ECO:0000256" key="3">
    <source>
        <dbReference type="PIRSR" id="PIRSR001365-1"/>
    </source>
</evidence>
<dbReference type="GO" id="GO:0008840">
    <property type="term" value="F:4-hydroxy-tetrahydrodipicolinate synthase activity"/>
    <property type="evidence" value="ECO:0007669"/>
    <property type="project" value="TreeGrafter"/>
</dbReference>
<dbReference type="EMBL" id="LDJI01000025">
    <property type="protein sequence ID" value="KRG63255.1"/>
    <property type="molecule type" value="Genomic_DNA"/>
</dbReference>
<name>A0A0R0CAP5_9GAMM</name>
<comment type="similarity">
    <text evidence="2">Belongs to the DapA family.</text>
</comment>
<dbReference type="PANTHER" id="PTHR12128:SF72">
    <property type="entry name" value="DIHYDRODIPICOLINATE SYNTHASE"/>
    <property type="match status" value="1"/>
</dbReference>
<proteinExistence type="inferred from homology"/>
<feature type="active site" description="Proton donor/acceptor" evidence="3">
    <location>
        <position position="137"/>
    </location>
</feature>
<dbReference type="Gene3D" id="3.20.20.70">
    <property type="entry name" value="Aldolase class I"/>
    <property type="match status" value="1"/>
</dbReference>
<evidence type="ECO:0000313" key="5">
    <source>
        <dbReference type="EMBL" id="KRG63255.1"/>
    </source>
</evidence>
<dbReference type="PANTHER" id="PTHR12128">
    <property type="entry name" value="DIHYDRODIPICOLINATE SYNTHASE"/>
    <property type="match status" value="1"/>
</dbReference>
<keyword evidence="1 2" id="KW-0456">Lyase</keyword>
<evidence type="ECO:0000256" key="4">
    <source>
        <dbReference type="PIRSR" id="PIRSR001365-2"/>
    </source>
</evidence>
<dbReference type="InterPro" id="IPR002220">
    <property type="entry name" value="DapA-like"/>
</dbReference>
<evidence type="ECO:0000256" key="1">
    <source>
        <dbReference type="ARBA" id="ARBA00023239"/>
    </source>
</evidence>
<feature type="binding site" evidence="4">
    <location>
        <position position="208"/>
    </location>
    <ligand>
        <name>pyruvate</name>
        <dbReference type="ChEBI" id="CHEBI:15361"/>
    </ligand>
</feature>
<reference evidence="5 6" key="1">
    <citation type="submission" date="2015-05" db="EMBL/GenBank/DDBJ databases">
        <title>Genome sequencing and analysis of members of genus Stenotrophomonas.</title>
        <authorList>
            <person name="Patil P.P."/>
            <person name="Midha S."/>
            <person name="Patil P.B."/>
        </authorList>
    </citation>
    <scope>NUCLEOTIDE SEQUENCE [LARGE SCALE GENOMIC DNA]</scope>
    <source>
        <strain evidence="5 6">DSM 18929</strain>
    </source>
</reference>
<dbReference type="SUPFAM" id="SSF51569">
    <property type="entry name" value="Aldolase"/>
    <property type="match status" value="1"/>
</dbReference>
<dbReference type="OrthoDB" id="199953at2"/>
<evidence type="ECO:0000313" key="6">
    <source>
        <dbReference type="Proteomes" id="UP000050864"/>
    </source>
</evidence>
<dbReference type="Proteomes" id="UP000050864">
    <property type="component" value="Unassembled WGS sequence"/>
</dbReference>